<evidence type="ECO:0000259" key="6">
    <source>
        <dbReference type="Pfam" id="PF23036"/>
    </source>
</evidence>
<dbReference type="GO" id="GO:0006891">
    <property type="term" value="P:intra-Golgi vesicle-mediated transport"/>
    <property type="evidence" value="ECO:0007669"/>
    <property type="project" value="TreeGrafter"/>
</dbReference>
<dbReference type="PANTHER" id="PTHR13251">
    <property type="entry name" value="EPILEPSY HOLOPROSENCEPHALY CANDIDATE 1/TMEM1"/>
    <property type="match status" value="1"/>
</dbReference>
<dbReference type="EMBL" id="ML995818">
    <property type="protein sequence ID" value="KAF2771615.1"/>
    <property type="molecule type" value="Genomic_DNA"/>
</dbReference>
<feature type="domain" description="DUF7077" evidence="7">
    <location>
        <begin position="951"/>
        <end position="1070"/>
    </location>
</feature>
<dbReference type="GO" id="GO:1990071">
    <property type="term" value="C:TRAPPII protein complex"/>
    <property type="evidence" value="ECO:0007669"/>
    <property type="project" value="InterPro"/>
</dbReference>
<evidence type="ECO:0000313" key="8">
    <source>
        <dbReference type="EMBL" id="KAF2771615.1"/>
    </source>
</evidence>
<proteinExistence type="predicted"/>
<comment type="subcellular location">
    <subcellularLocation>
        <location evidence="1">Golgi apparatus</location>
    </subcellularLocation>
</comment>
<organism evidence="8 9">
    <name type="scientific">Teratosphaeria nubilosa</name>
    <dbReference type="NCBI Taxonomy" id="161662"/>
    <lineage>
        <taxon>Eukaryota</taxon>
        <taxon>Fungi</taxon>
        <taxon>Dikarya</taxon>
        <taxon>Ascomycota</taxon>
        <taxon>Pezizomycotina</taxon>
        <taxon>Dothideomycetes</taxon>
        <taxon>Dothideomycetidae</taxon>
        <taxon>Mycosphaerellales</taxon>
        <taxon>Teratosphaeriaceae</taxon>
        <taxon>Teratosphaeria</taxon>
    </lineage>
</organism>
<evidence type="ECO:0000256" key="4">
    <source>
        <dbReference type="SAM" id="MobiDB-lite"/>
    </source>
</evidence>
<dbReference type="Pfam" id="PF23036">
    <property type="entry name" value="TRAPPC10_1st"/>
    <property type="match status" value="1"/>
</dbReference>
<feature type="compositionally biased region" description="Basic and acidic residues" evidence="4">
    <location>
        <begin position="89"/>
        <end position="100"/>
    </location>
</feature>
<dbReference type="InterPro" id="IPR022233">
    <property type="entry name" value="TRAPPC10/Trs130_C"/>
</dbReference>
<protein>
    <recommendedName>
        <fullName evidence="10">TMEM1 family protein-like protein</fullName>
    </recommendedName>
</protein>
<dbReference type="OrthoDB" id="10256906at2759"/>
<feature type="compositionally biased region" description="Low complexity" evidence="4">
    <location>
        <begin position="1447"/>
        <end position="1460"/>
    </location>
</feature>
<dbReference type="GO" id="GO:0005829">
    <property type="term" value="C:cytosol"/>
    <property type="evidence" value="ECO:0007669"/>
    <property type="project" value="GOC"/>
</dbReference>
<keyword evidence="3" id="KW-0333">Golgi apparatus</keyword>
<evidence type="ECO:0000256" key="3">
    <source>
        <dbReference type="ARBA" id="ARBA00023034"/>
    </source>
</evidence>
<evidence type="ECO:0000313" key="9">
    <source>
        <dbReference type="Proteomes" id="UP000799436"/>
    </source>
</evidence>
<dbReference type="InterPro" id="IPR056913">
    <property type="entry name" value="TRAPPC10/Trs130_N"/>
</dbReference>
<name>A0A6G1LFH5_9PEZI</name>
<gene>
    <name evidence="8" type="ORF">EJ03DRAFT_20146</name>
</gene>
<keyword evidence="9" id="KW-1185">Reference proteome</keyword>
<dbReference type="InterPro" id="IPR045126">
    <property type="entry name" value="TRAPPC10/Trs130"/>
</dbReference>
<dbReference type="Proteomes" id="UP000799436">
    <property type="component" value="Unassembled WGS sequence"/>
</dbReference>
<reference evidence="8" key="1">
    <citation type="journal article" date="2020" name="Stud. Mycol.">
        <title>101 Dothideomycetes genomes: a test case for predicting lifestyles and emergence of pathogens.</title>
        <authorList>
            <person name="Haridas S."/>
            <person name="Albert R."/>
            <person name="Binder M."/>
            <person name="Bloem J."/>
            <person name="Labutti K."/>
            <person name="Salamov A."/>
            <person name="Andreopoulos B."/>
            <person name="Baker S."/>
            <person name="Barry K."/>
            <person name="Bills G."/>
            <person name="Bluhm B."/>
            <person name="Cannon C."/>
            <person name="Castanera R."/>
            <person name="Culley D."/>
            <person name="Daum C."/>
            <person name="Ezra D."/>
            <person name="Gonzalez J."/>
            <person name="Henrissat B."/>
            <person name="Kuo A."/>
            <person name="Liang C."/>
            <person name="Lipzen A."/>
            <person name="Lutzoni F."/>
            <person name="Magnuson J."/>
            <person name="Mondo S."/>
            <person name="Nolan M."/>
            <person name="Ohm R."/>
            <person name="Pangilinan J."/>
            <person name="Park H.-J."/>
            <person name="Ramirez L."/>
            <person name="Alfaro M."/>
            <person name="Sun H."/>
            <person name="Tritt A."/>
            <person name="Yoshinaga Y."/>
            <person name="Zwiers L.-H."/>
            <person name="Turgeon B."/>
            <person name="Goodwin S."/>
            <person name="Spatafora J."/>
            <person name="Crous P."/>
            <person name="Grigoriev I."/>
        </authorList>
    </citation>
    <scope>NUCLEOTIDE SEQUENCE</scope>
    <source>
        <strain evidence="8">CBS 116005</strain>
    </source>
</reference>
<evidence type="ECO:0000259" key="5">
    <source>
        <dbReference type="Pfam" id="PF12584"/>
    </source>
</evidence>
<dbReference type="Pfam" id="PF24965">
    <property type="entry name" value="TRS130_4HB"/>
    <property type="match status" value="1"/>
</dbReference>
<feature type="domain" description="TRAPPC10/Trs130 C-terminal" evidence="5">
    <location>
        <begin position="1281"/>
        <end position="1429"/>
    </location>
</feature>
<evidence type="ECO:0008006" key="10">
    <source>
        <dbReference type="Google" id="ProtNLM"/>
    </source>
</evidence>
<dbReference type="Pfam" id="PF12584">
    <property type="entry name" value="TRAPPC10"/>
    <property type="match status" value="1"/>
</dbReference>
<accession>A0A6G1LFH5</accession>
<sequence>MSAGVMEASSSSKVTVEYHDPSGVFPLISRDIASHLPLRNLNWQSPSRPLRQIRQLHVEFVPNSLTDAALRPATQRVDSTGPTSFDLVRSGREGRRDAAKERRHQIPGLKTSPYLKIYVLRCDDKDQYKTTERALIREWVRGIAQARDKKGENHNACEWLILHVVVPGTIAASEPRWRESQSEPDTLKERKTSNVKFPGKSAKTVFDRLRADFNESSKGAQDRIAQIRLRKQDVPPDLLPTPAVADTLVETPQERENAWKDLMDKFKTSILGPFDARVRQYEADISAQEARRVLPGWNFCTFFIHKEGLAKALESIGLVEDALVIYDELSLRLETVLRDLASGKAEGTATSFASYTEDIEGRILGKNPSNANGAHGTNKGDADAAGLFDKDYREKIVRSDISVFDFVCYLFTRQKAIILRLANAKVARAELGGSTKDGGEDLVLTSEVCWRASSFIHNNARNLRQELSNAPQKRSQARVEELVASWTYAVAEQVLAETAAPVLDLAHSDEPTQKATLTNGTSSPNRKDFEFGLGANPYPQRTTSLVAKPSTRRPPQELQRPASMAVESTMSPPSSSGTDSATKGAGIPGLPELATYRAGLVMMQRKMLEELAAARGWYAGWASLKQARFKLEDVSLDDEDADEKTNDVTTRMALLYPELMSSLETPESFYDTYQTLSDRAMRYYALATQTKSGELILGDLAIFRRQEGDTVAAEDYIKHLLPSYETAEWSLMHAELLSVYASCLKELKRHEEYVKHALDLLAKLCGWQLSSELPRSRLNDLPQDQSFEVPGLFPDVTSDSERLADDVTRSAEEYFGDIRLNREVVHLQDKDGFSLQLNFKYPLDDDIELDSIEARLVSVDDASQDIWLSTSSTVVVRRGLNQVDLLSRTVTFGAYLVDQIVFRAKKLRFVLELKENKAPVLNLNDIELLQTPSAPLAAPKQPMILVYASHRNFDASLSLVRDIQLNRHRFMQIGLGSGRNNVCSIEIKLKPFSAGLRLHTASATTVGIELATQQGTKSGSLALNNLQTDRTATVKIPYTLEQSIPEISVHLEVRYTVDDQIFTFLVTASLRHELPFDVDVNDIFHLDTLYSNFTIHTTKTGPLTILDTKLADSKAYAVEAPPLPLGQRMTVFEKSPARYLYKITRKKDTGAVSRKDVPLALEVRYLPFGELVAATIQEEFAARLQSSGFQALDRLLLPVVVQRSRKLLDDAEMEIALVREQIKLPSFEDFGWQEVLRNLPKATKSGLSDWLQQWHSESSLYKIDHNGETAKAIGRQITIAVDVPTVDIVFDASLTLATAGLSSKTSSPIVTIGTPITAKLRLAHTDAWSTVKVVGDNKQSKSIICVCEVQADSDTWLIGGQRRVHFAPERQQELAFDLLLIPLKLGRLALPLVDVQPEQEGSADTVGKAPLTISCETHYESGGQVVQVVRDIRTTRVQIVEPENQEALPSSARPSTASRAVTEPAVLI</sequence>
<evidence type="ECO:0000256" key="1">
    <source>
        <dbReference type="ARBA" id="ARBA00004555"/>
    </source>
</evidence>
<evidence type="ECO:0000259" key="7">
    <source>
        <dbReference type="Pfam" id="PF23274"/>
    </source>
</evidence>
<evidence type="ECO:0000256" key="2">
    <source>
        <dbReference type="ARBA" id="ARBA00022448"/>
    </source>
</evidence>
<dbReference type="GO" id="GO:0034498">
    <property type="term" value="P:early endosome to Golgi transport"/>
    <property type="evidence" value="ECO:0007669"/>
    <property type="project" value="TreeGrafter"/>
</dbReference>
<feature type="compositionally biased region" description="Polar residues" evidence="4">
    <location>
        <begin position="566"/>
        <end position="581"/>
    </location>
</feature>
<feature type="compositionally biased region" description="Polar residues" evidence="4">
    <location>
        <begin position="513"/>
        <end position="524"/>
    </location>
</feature>
<feature type="region of interest" description="Disordered" evidence="4">
    <location>
        <begin position="76"/>
        <end position="106"/>
    </location>
</feature>
<dbReference type="Pfam" id="PF23274">
    <property type="entry name" value="DUF7077"/>
    <property type="match status" value="1"/>
</dbReference>
<feature type="region of interest" description="Disordered" evidence="4">
    <location>
        <begin position="510"/>
        <end position="586"/>
    </location>
</feature>
<feature type="domain" description="TRAPPC10/Trs130 N-terminal" evidence="6">
    <location>
        <begin position="99"/>
        <end position="423"/>
    </location>
</feature>
<keyword evidence="2" id="KW-0813">Transport</keyword>
<dbReference type="PANTHER" id="PTHR13251:SF3">
    <property type="entry name" value="TRAFFICKING PROTEIN PARTICLE COMPLEX SUBUNIT 10"/>
    <property type="match status" value="1"/>
</dbReference>
<feature type="region of interest" description="Disordered" evidence="4">
    <location>
        <begin position="1443"/>
        <end position="1468"/>
    </location>
</feature>
<dbReference type="InterPro" id="IPR055505">
    <property type="entry name" value="DUF7077"/>
</dbReference>